<name>A0A7I8VDL2_9ANNE</name>
<feature type="compositionally biased region" description="Basic and acidic residues" evidence="1">
    <location>
        <begin position="68"/>
        <end position="88"/>
    </location>
</feature>
<evidence type="ECO:0000313" key="2">
    <source>
        <dbReference type="EMBL" id="CAD5114265.1"/>
    </source>
</evidence>
<feature type="compositionally biased region" description="Polar residues" evidence="1">
    <location>
        <begin position="201"/>
        <end position="213"/>
    </location>
</feature>
<dbReference type="AlphaFoldDB" id="A0A7I8VDL2"/>
<evidence type="ECO:0000256" key="1">
    <source>
        <dbReference type="SAM" id="MobiDB-lite"/>
    </source>
</evidence>
<protein>
    <submittedName>
        <fullName evidence="2">DgyrCDS3406</fullName>
    </submittedName>
</protein>
<comment type="caution">
    <text evidence="2">The sequence shown here is derived from an EMBL/GenBank/DDBJ whole genome shotgun (WGS) entry which is preliminary data.</text>
</comment>
<dbReference type="Proteomes" id="UP000549394">
    <property type="component" value="Unassembled WGS sequence"/>
</dbReference>
<proteinExistence type="predicted"/>
<accession>A0A7I8VDL2</accession>
<sequence>MNIKMVKKRNQAEIVSRMAQGLPAFRQLRVRSSPAYLRFREDITKRPTSNKNPTPSPPYTPLTSRGQLHREKIDSKLSSHSSHDESFHRLNGRGTTVSDESVSLGIGNCGEALPPINNRPASGLSSGQIGKLVESNGRRSSLSRKQSPKRIVRRTPSNSNLARMERQNTTLTQKTSRNVQLTKYPSEQSLHKSHVARRAGGTQNKQKGLKHSQSQPDFLVEKNENSLHIESDQKRRIYEWLEEVNKKGERPPTPVIVHEDEPPQKDTAIHIVYQGDDETERTF</sequence>
<reference evidence="2 3" key="1">
    <citation type="submission" date="2020-08" db="EMBL/GenBank/DDBJ databases">
        <authorList>
            <person name="Hejnol A."/>
        </authorList>
    </citation>
    <scope>NUCLEOTIDE SEQUENCE [LARGE SCALE GENOMIC DNA]</scope>
</reference>
<dbReference type="OrthoDB" id="6118545at2759"/>
<evidence type="ECO:0000313" key="3">
    <source>
        <dbReference type="Proteomes" id="UP000549394"/>
    </source>
</evidence>
<keyword evidence="3" id="KW-1185">Reference proteome</keyword>
<organism evidence="2 3">
    <name type="scientific">Dimorphilus gyrociliatus</name>
    <dbReference type="NCBI Taxonomy" id="2664684"/>
    <lineage>
        <taxon>Eukaryota</taxon>
        <taxon>Metazoa</taxon>
        <taxon>Spiralia</taxon>
        <taxon>Lophotrochozoa</taxon>
        <taxon>Annelida</taxon>
        <taxon>Polychaeta</taxon>
        <taxon>Polychaeta incertae sedis</taxon>
        <taxon>Dinophilidae</taxon>
        <taxon>Dimorphilus</taxon>
    </lineage>
</organism>
<feature type="region of interest" description="Disordered" evidence="1">
    <location>
        <begin position="117"/>
        <end position="213"/>
    </location>
</feature>
<gene>
    <name evidence="2" type="ORF">DGYR_LOCUS3126</name>
</gene>
<feature type="region of interest" description="Disordered" evidence="1">
    <location>
        <begin position="40"/>
        <end position="100"/>
    </location>
</feature>
<dbReference type="EMBL" id="CAJFCJ010000005">
    <property type="protein sequence ID" value="CAD5114265.1"/>
    <property type="molecule type" value="Genomic_DNA"/>
</dbReference>
<feature type="compositionally biased region" description="Polar residues" evidence="1">
    <location>
        <begin position="119"/>
        <end position="128"/>
    </location>
</feature>
<feature type="compositionally biased region" description="Polar residues" evidence="1">
    <location>
        <begin position="155"/>
        <end position="188"/>
    </location>
</feature>